<evidence type="ECO:0008006" key="3">
    <source>
        <dbReference type="Google" id="ProtNLM"/>
    </source>
</evidence>
<organism evidence="1 2">
    <name type="scientific">Acinetobacter celticus</name>
    <dbReference type="NCBI Taxonomy" id="1891224"/>
    <lineage>
        <taxon>Bacteria</taxon>
        <taxon>Pseudomonadati</taxon>
        <taxon>Pseudomonadota</taxon>
        <taxon>Gammaproteobacteria</taxon>
        <taxon>Moraxellales</taxon>
        <taxon>Moraxellaceae</taxon>
        <taxon>Acinetobacter</taxon>
    </lineage>
</organism>
<name>A0A1C3CV72_9GAMM</name>
<dbReference type="OrthoDB" id="7007021at2"/>
<keyword evidence="2" id="KW-1185">Reference proteome</keyword>
<dbReference type="Proteomes" id="UP000186553">
    <property type="component" value="Unassembled WGS sequence"/>
</dbReference>
<dbReference type="STRING" id="1891224.BBP83_08695"/>
<dbReference type="SUPFAM" id="SSF47413">
    <property type="entry name" value="lambda repressor-like DNA-binding domains"/>
    <property type="match status" value="1"/>
</dbReference>
<sequence>MQALYKDLVKHFGGQKLTAIALGVSQANISGYVSGRWNMSELIAMRAEKATDGKFKASDLCPSLKEFQKLTA</sequence>
<evidence type="ECO:0000313" key="1">
    <source>
        <dbReference type="EMBL" id="ODA12633.1"/>
    </source>
</evidence>
<proteinExistence type="predicted"/>
<reference evidence="1 2" key="1">
    <citation type="submission" date="2016-07" db="EMBL/GenBank/DDBJ databases">
        <title>Acinetobacter sp. ANC 4603.</title>
        <authorList>
            <person name="Radolfova-Krizova L."/>
            <person name="Nemec A."/>
        </authorList>
    </citation>
    <scope>NUCLEOTIDE SEQUENCE [LARGE SCALE GENOMIC DNA]</scope>
    <source>
        <strain evidence="1 2">ANC 4603</strain>
    </source>
</reference>
<dbReference type="EMBL" id="MBDL01000010">
    <property type="protein sequence ID" value="ODA12633.1"/>
    <property type="molecule type" value="Genomic_DNA"/>
</dbReference>
<dbReference type="InterPro" id="IPR010982">
    <property type="entry name" value="Lambda_DNA-bd_dom_sf"/>
</dbReference>
<gene>
    <name evidence="1" type="ORF">BBP83_08695</name>
</gene>
<dbReference type="AlphaFoldDB" id="A0A1C3CV72"/>
<protein>
    <recommendedName>
        <fullName evidence="3">Transcriptional regulator</fullName>
    </recommendedName>
</protein>
<dbReference type="Gene3D" id="1.10.260.40">
    <property type="entry name" value="lambda repressor-like DNA-binding domains"/>
    <property type="match status" value="1"/>
</dbReference>
<comment type="caution">
    <text evidence="1">The sequence shown here is derived from an EMBL/GenBank/DDBJ whole genome shotgun (WGS) entry which is preliminary data.</text>
</comment>
<dbReference type="GO" id="GO:0003677">
    <property type="term" value="F:DNA binding"/>
    <property type="evidence" value="ECO:0007669"/>
    <property type="project" value="InterPro"/>
</dbReference>
<dbReference type="RefSeq" id="WP_068887966.1">
    <property type="nucleotide sequence ID" value="NZ_CBCRUU010000012.1"/>
</dbReference>
<evidence type="ECO:0000313" key="2">
    <source>
        <dbReference type="Proteomes" id="UP000186553"/>
    </source>
</evidence>
<accession>A0A1C3CV72</accession>